<protein>
    <submittedName>
        <fullName evidence="3">Rna-associated protein, putative</fullName>
    </submittedName>
</protein>
<dbReference type="InterPro" id="IPR045209">
    <property type="entry name" value="Rrp5"/>
</dbReference>
<dbReference type="InterPro" id="IPR012340">
    <property type="entry name" value="NA-bd_OB-fold"/>
</dbReference>
<dbReference type="Gene3D" id="2.40.50.140">
    <property type="entry name" value="Nucleic acid-binding proteins"/>
    <property type="match status" value="3"/>
</dbReference>
<evidence type="ECO:0000313" key="3">
    <source>
        <dbReference type="EMBL" id="SVP89584.1"/>
    </source>
</evidence>
<dbReference type="PANTHER" id="PTHR23270">
    <property type="entry name" value="PROGRAMMED CELL DEATH PROTEIN 11 PRE-RRNA PROCESSING PROTEIN RRP5"/>
    <property type="match status" value="1"/>
</dbReference>
<feature type="domain" description="S1 motif" evidence="1">
    <location>
        <begin position="166"/>
        <end position="238"/>
    </location>
</feature>
<dbReference type="GO" id="GO:0006364">
    <property type="term" value="P:rRNA processing"/>
    <property type="evidence" value="ECO:0007669"/>
    <property type="project" value="InterPro"/>
</dbReference>
<dbReference type="SUPFAM" id="SSF50249">
    <property type="entry name" value="Nucleic acid-binding proteins"/>
    <property type="match status" value="3"/>
</dbReference>
<dbReference type="PANTHER" id="PTHR23270:SF10">
    <property type="entry name" value="PROTEIN RRP5 HOMOLOG"/>
    <property type="match status" value="1"/>
</dbReference>
<dbReference type="GO" id="GO:0003723">
    <property type="term" value="F:RNA binding"/>
    <property type="evidence" value="ECO:0007669"/>
    <property type="project" value="TreeGrafter"/>
</dbReference>
<organism evidence="3">
    <name type="scientific">Theileria annulata</name>
    <dbReference type="NCBI Taxonomy" id="5874"/>
    <lineage>
        <taxon>Eukaryota</taxon>
        <taxon>Sar</taxon>
        <taxon>Alveolata</taxon>
        <taxon>Apicomplexa</taxon>
        <taxon>Aconoidasida</taxon>
        <taxon>Piroplasmida</taxon>
        <taxon>Theileriidae</taxon>
        <taxon>Theileria</taxon>
    </lineage>
</organism>
<dbReference type="VEuPathDB" id="PiroplasmaDB:TA19550"/>
<sequence>MLENEDFPRSDLKEGVKTLDKIKKSVLSRFQKSKTNKPSKIDEEDISDGIYGSKCTDDIKLPSLDSITPGTLVLGSVALVCPAGLRIHILNNIVGFAKYSDLFDSADSNTNNDDLTNDRDNRLSSPFKIGSTVICYVLKVNYSYLSLSLKPSLINRDLRVDNIYPGLILPATVTSQEDHGLSITFNSLSGLNGFIMYDEQGRESVKSILKSSYPINSTVNVAVVTVNAERGFVKCQWTWLYKTPIDTETGLVFDTLKPGLLLKAEVLNVHNIVLEGSSKSVFAGYTVKCLGSINETISSLHSFAQTNISNEVEMEDLYSLVGETVECRIIQVDFENKKLYMSMQSQILKWKGPMGQAFKPINNKIINCKITQCFSSGFLLESIPPTGDDINNSDKRVLHCYCAIQDVLDDKSLTEETIFSSSKYSVGSVHECRVIEFDYFTRLTRVSMKSSLISEEYVTPFELSASDVVKGKIINLVNSGAIVQISSLVFGKVPLGHLTQVPVTKLPEGLKVGRNLRLRVLKFDHAHNKLILTAKGLMLDDTDPVVKFEQLHVGKKLIGYVTIAKDTLYTTNGLDPQSANSDELTELKDAKGNQKIYVKFYNELKTVLSPDEVKRAKELSMDLNTDSVVKCAVTRVDRAKKLFSVTLDEIKISKLLENKDITKKPRREKRKLLCKQIFKDYKSKKKLKKN</sequence>
<dbReference type="GO" id="GO:0032040">
    <property type="term" value="C:small-subunit processome"/>
    <property type="evidence" value="ECO:0007669"/>
    <property type="project" value="TreeGrafter"/>
</dbReference>
<evidence type="ECO:0000313" key="2">
    <source>
        <dbReference type="EMBL" id="SVP88417.1"/>
    </source>
</evidence>
<dbReference type="PROSITE" id="PS50126">
    <property type="entry name" value="S1"/>
    <property type="match status" value="3"/>
</dbReference>
<dbReference type="SMART" id="SM00316">
    <property type="entry name" value="S1"/>
    <property type="match status" value="5"/>
</dbReference>
<evidence type="ECO:0000259" key="1">
    <source>
        <dbReference type="PROSITE" id="PS50126"/>
    </source>
</evidence>
<gene>
    <name evidence="2" type="ORF">TAT_000028000</name>
    <name evidence="3" type="ORF">TAV_000027900</name>
</gene>
<name>A0A3B0MIN0_THEAN</name>
<dbReference type="InterPro" id="IPR003029">
    <property type="entry name" value="S1_domain"/>
</dbReference>
<reference evidence="3" key="1">
    <citation type="submission" date="2018-07" db="EMBL/GenBank/DDBJ databases">
        <authorList>
            <person name="Quirk P.G."/>
            <person name="Krulwich T.A."/>
        </authorList>
    </citation>
    <scope>NUCLEOTIDE SEQUENCE</scope>
    <source>
        <strain evidence="3">Anand</strain>
    </source>
</reference>
<dbReference type="EMBL" id="UIVS01000001">
    <property type="protein sequence ID" value="SVP89584.1"/>
    <property type="molecule type" value="Genomic_DNA"/>
</dbReference>
<feature type="domain" description="S1 motif" evidence="1">
    <location>
        <begin position="70"/>
        <end position="150"/>
    </location>
</feature>
<dbReference type="AlphaFoldDB" id="A0A3B0MIN0"/>
<dbReference type="Pfam" id="PF00575">
    <property type="entry name" value="S1"/>
    <property type="match status" value="1"/>
</dbReference>
<feature type="domain" description="S1 motif" evidence="1">
    <location>
        <begin position="466"/>
        <end position="535"/>
    </location>
</feature>
<dbReference type="EMBL" id="UIVT01000001">
    <property type="protein sequence ID" value="SVP88417.1"/>
    <property type="molecule type" value="Genomic_DNA"/>
</dbReference>
<accession>A0A3B0MIN0</accession>
<proteinExistence type="predicted"/>